<dbReference type="Proteomes" id="UP000176751">
    <property type="component" value="Unassembled WGS sequence"/>
</dbReference>
<dbReference type="GO" id="GO:0004644">
    <property type="term" value="F:phosphoribosylglycinamide formyltransferase activity"/>
    <property type="evidence" value="ECO:0007669"/>
    <property type="project" value="UniProtKB-EC"/>
</dbReference>
<dbReference type="PANTHER" id="PTHR43369">
    <property type="entry name" value="PHOSPHORIBOSYLGLYCINAMIDE FORMYLTRANSFERASE"/>
    <property type="match status" value="1"/>
</dbReference>
<evidence type="ECO:0000256" key="1">
    <source>
        <dbReference type="ARBA" id="ARBA00005054"/>
    </source>
</evidence>
<dbReference type="GO" id="GO:0005737">
    <property type="term" value="C:cytoplasm"/>
    <property type="evidence" value="ECO:0007669"/>
    <property type="project" value="TreeGrafter"/>
</dbReference>
<dbReference type="Pfam" id="PF00551">
    <property type="entry name" value="Formyl_trans_N"/>
    <property type="match status" value="1"/>
</dbReference>
<evidence type="ECO:0000256" key="2">
    <source>
        <dbReference type="ARBA" id="ARBA00012254"/>
    </source>
</evidence>
<dbReference type="Gene3D" id="3.40.50.170">
    <property type="entry name" value="Formyl transferase, N-terminal domain"/>
    <property type="match status" value="1"/>
</dbReference>
<evidence type="ECO:0000256" key="3">
    <source>
        <dbReference type="ARBA" id="ARBA00022679"/>
    </source>
</evidence>
<dbReference type="PANTHER" id="PTHR43369:SF2">
    <property type="entry name" value="PHOSPHORIBOSYLGLYCINAMIDE FORMYLTRANSFERASE"/>
    <property type="match status" value="1"/>
</dbReference>
<evidence type="ECO:0000259" key="5">
    <source>
        <dbReference type="Pfam" id="PF00551"/>
    </source>
</evidence>
<reference evidence="6 7" key="1">
    <citation type="journal article" date="2016" name="Nat. Commun.">
        <title>Thousands of microbial genomes shed light on interconnected biogeochemical processes in an aquifer system.</title>
        <authorList>
            <person name="Anantharaman K."/>
            <person name="Brown C.T."/>
            <person name="Hug L.A."/>
            <person name="Sharon I."/>
            <person name="Castelle C.J."/>
            <person name="Probst A.J."/>
            <person name="Thomas B.C."/>
            <person name="Singh A."/>
            <person name="Wilkins M.J."/>
            <person name="Karaoz U."/>
            <person name="Brodie E.L."/>
            <person name="Williams K.H."/>
            <person name="Hubbard S.S."/>
            <person name="Banfield J.F."/>
        </authorList>
    </citation>
    <scope>NUCLEOTIDE SEQUENCE [LARGE SCALE GENOMIC DNA]</scope>
</reference>
<comment type="caution">
    <text evidence="6">The sequence shown here is derived from an EMBL/GenBank/DDBJ whole genome shotgun (WGS) entry which is preliminary data.</text>
</comment>
<comment type="pathway">
    <text evidence="1">Purine metabolism; IMP biosynthesis via de novo pathway; N(2)-formyl-N(1)-(5-phospho-D-ribosyl)glycinamide from N(1)-(5-phospho-D-ribosyl)glycinamide (10-formyl THF route): step 1/1.</text>
</comment>
<dbReference type="InterPro" id="IPR002376">
    <property type="entry name" value="Formyl_transf_N"/>
</dbReference>
<name>A0A1F5HC67_9BACT</name>
<dbReference type="AlphaFoldDB" id="A0A1F5HC67"/>
<organism evidence="6 7">
    <name type="scientific">Candidatus Curtissbacteria bacterium RIFOXYA1_FULL_41_14</name>
    <dbReference type="NCBI Taxonomy" id="1797737"/>
    <lineage>
        <taxon>Bacteria</taxon>
        <taxon>Candidatus Curtissiibacteriota</taxon>
    </lineage>
</organism>
<dbReference type="GO" id="GO:0006189">
    <property type="term" value="P:'de novo' IMP biosynthetic process"/>
    <property type="evidence" value="ECO:0007669"/>
    <property type="project" value="TreeGrafter"/>
</dbReference>
<dbReference type="STRING" id="1797737.A2196_02370"/>
<evidence type="ECO:0000313" key="7">
    <source>
        <dbReference type="Proteomes" id="UP000176751"/>
    </source>
</evidence>
<evidence type="ECO:0000256" key="4">
    <source>
        <dbReference type="ARBA" id="ARBA00022755"/>
    </source>
</evidence>
<proteinExistence type="predicted"/>
<dbReference type="InterPro" id="IPR036477">
    <property type="entry name" value="Formyl_transf_N_sf"/>
</dbReference>
<dbReference type="EMBL" id="MFCA01000025">
    <property type="protein sequence ID" value="OGE01708.1"/>
    <property type="molecule type" value="Genomic_DNA"/>
</dbReference>
<feature type="domain" description="Formyl transferase N-terminal" evidence="5">
    <location>
        <begin position="11"/>
        <end position="224"/>
    </location>
</feature>
<keyword evidence="4" id="KW-0658">Purine biosynthesis</keyword>
<gene>
    <name evidence="6" type="ORF">A2196_02370</name>
</gene>
<accession>A0A1F5HC67</accession>
<dbReference type="EC" id="2.1.2.2" evidence="2"/>
<keyword evidence="3" id="KW-0808">Transferase</keyword>
<protein>
    <recommendedName>
        <fullName evidence="2">phosphoribosylglycinamide formyltransferase 1</fullName>
        <ecNumber evidence="2">2.1.2.2</ecNumber>
    </recommendedName>
</protein>
<evidence type="ECO:0000313" key="6">
    <source>
        <dbReference type="EMBL" id="OGE01708.1"/>
    </source>
</evidence>
<sequence length="233" mass="26375">MASQSQKTPIAIMIGGGAKLPAIIKAAQKPQSKFYIRLVVSHKKESWGLKFALENQIPAVYWNLPDYRSRMASGDSKARSNYMKDLGWFISQPQYRPKLLVFGGWDLVMDDNFFNFFKCNFGEGYAAINAHPALLPKKGEGDKITLPDGTISPVIKGEQTDVFKAVLAKRLTYFGPTIHFMKPTVYDTGAVIRRKFIRVGDIKTIEDLRAKFMPIEDEIFIEAIDEVISRYLN</sequence>
<dbReference type="SUPFAM" id="SSF53328">
    <property type="entry name" value="Formyltransferase"/>
    <property type="match status" value="1"/>
</dbReference>